<dbReference type="SMART" id="SM00267">
    <property type="entry name" value="GGDEF"/>
    <property type="match status" value="1"/>
</dbReference>
<dbReference type="SUPFAM" id="SSF55073">
    <property type="entry name" value="Nucleotide cyclase"/>
    <property type="match status" value="1"/>
</dbReference>
<dbReference type="PANTHER" id="PTHR33121">
    <property type="entry name" value="CYCLIC DI-GMP PHOSPHODIESTERASE PDEF"/>
    <property type="match status" value="1"/>
</dbReference>
<dbReference type="Gene3D" id="3.30.70.270">
    <property type="match status" value="1"/>
</dbReference>
<name>A0ABU8F229_9BACI</name>
<keyword evidence="4" id="KW-0378">Hydrolase</keyword>
<dbReference type="NCBIfam" id="TIGR00254">
    <property type="entry name" value="GGDEF"/>
    <property type="match status" value="1"/>
</dbReference>
<evidence type="ECO:0000259" key="3">
    <source>
        <dbReference type="PROSITE" id="PS50887"/>
    </source>
</evidence>
<dbReference type="InterPro" id="IPR035919">
    <property type="entry name" value="EAL_sf"/>
</dbReference>
<dbReference type="RefSeq" id="WP_336495658.1">
    <property type="nucleotide sequence ID" value="NZ_JBAWSY010000001.1"/>
</dbReference>
<dbReference type="PANTHER" id="PTHR33121:SF71">
    <property type="entry name" value="OXYGEN SENSOR PROTEIN DOSP"/>
    <property type="match status" value="1"/>
</dbReference>
<dbReference type="Proteomes" id="UP001364890">
    <property type="component" value="Unassembled WGS sequence"/>
</dbReference>
<accession>A0ABU8F229</accession>
<dbReference type="SMART" id="SM00052">
    <property type="entry name" value="EAL"/>
    <property type="match status" value="1"/>
</dbReference>
<feature type="domain" description="EAL" evidence="2">
    <location>
        <begin position="245"/>
        <end position="495"/>
    </location>
</feature>
<evidence type="ECO:0000313" key="4">
    <source>
        <dbReference type="EMBL" id="MEI4768101.1"/>
    </source>
</evidence>
<evidence type="ECO:0000313" key="5">
    <source>
        <dbReference type="Proteomes" id="UP001364890"/>
    </source>
</evidence>
<dbReference type="GO" id="GO:0052621">
    <property type="term" value="F:diguanylate cyclase activity"/>
    <property type="evidence" value="ECO:0007669"/>
    <property type="project" value="UniProtKB-EC"/>
</dbReference>
<evidence type="ECO:0000256" key="1">
    <source>
        <dbReference type="SAM" id="Phobius"/>
    </source>
</evidence>
<sequence length="495" mass="57225">MFKKTYRKKSFQIVIIYTFTSVLWIMFSDLILFNFFPNGKTISIINFFIYIGISALLLLYLMKHFWGIQQDLLLKEYVDDLTGLQNRGSIQATLHNLISRKETFHLLFVDFDRFKMINDLYGYDSGDLVLMDISKRLRNNKYVISSGMVARWGADEFVIILMNLTYDDVEKFVETLLIDSTNPLFVYGKEIISSISVGSVHCPIDSRNASELLRFAELATDEAKKNGGLKHVPYRKEMSDLANKELYLEEGLHNALEKEELYLNFQPQIASNTNEIIGVEALVRWKHEDKIISPGEFIPVAEKSGHIIKIGDFVLRETCKSIPIIEKEIGKELLFSINVSARQFYQKDYIKRTKKILEETNIHPNKIVLEITESIIMEYTDFVIKSLQELKRIGFQIAIDDFGTGYSSFKYLELLPVDIIKIDQSFTQAIHKPKTKAIVQSIISLAHNLNLKILAEGVEDLFQVSNLNDLKCHYLQGYFFNKPLSLEHLLTEYKK</sequence>
<dbReference type="Pfam" id="PF00563">
    <property type="entry name" value="EAL"/>
    <property type="match status" value="1"/>
</dbReference>
<keyword evidence="4" id="KW-0548">Nucleotidyltransferase</keyword>
<dbReference type="InterPro" id="IPR043128">
    <property type="entry name" value="Rev_trsase/Diguanyl_cyclase"/>
</dbReference>
<dbReference type="EMBL" id="JBAWSY010000001">
    <property type="protein sequence ID" value="MEI4768101.1"/>
    <property type="molecule type" value="Genomic_DNA"/>
</dbReference>
<organism evidence="4 5">
    <name type="scientific">Psychrobacillus mangrovi</name>
    <dbReference type="NCBI Taxonomy" id="3117745"/>
    <lineage>
        <taxon>Bacteria</taxon>
        <taxon>Bacillati</taxon>
        <taxon>Bacillota</taxon>
        <taxon>Bacilli</taxon>
        <taxon>Bacillales</taxon>
        <taxon>Bacillaceae</taxon>
        <taxon>Psychrobacillus</taxon>
    </lineage>
</organism>
<dbReference type="Gene3D" id="3.20.20.450">
    <property type="entry name" value="EAL domain"/>
    <property type="match status" value="1"/>
</dbReference>
<protein>
    <submittedName>
        <fullName evidence="4">Bifunctional diguanylate cyclase/phosphodiesterase</fullName>
        <ecNumber evidence="4">2.7.7.65</ecNumber>
        <ecNumber evidence="4">3.1.4.52</ecNumber>
    </submittedName>
</protein>
<keyword evidence="1" id="KW-0472">Membrane</keyword>
<keyword evidence="1" id="KW-0812">Transmembrane</keyword>
<dbReference type="EC" id="2.7.7.65" evidence="4"/>
<dbReference type="InterPro" id="IPR050706">
    <property type="entry name" value="Cyclic-di-GMP_PDE-like"/>
</dbReference>
<feature type="transmembrane region" description="Helical" evidence="1">
    <location>
        <begin position="12"/>
        <end position="36"/>
    </location>
</feature>
<gene>
    <name evidence="4" type="ORF">WAX74_00305</name>
</gene>
<proteinExistence type="predicted"/>
<dbReference type="PROSITE" id="PS50883">
    <property type="entry name" value="EAL"/>
    <property type="match status" value="1"/>
</dbReference>
<dbReference type="EC" id="3.1.4.52" evidence="4"/>
<keyword evidence="4" id="KW-0808">Transferase</keyword>
<dbReference type="InterPro" id="IPR001633">
    <property type="entry name" value="EAL_dom"/>
</dbReference>
<dbReference type="Pfam" id="PF00990">
    <property type="entry name" value="GGDEF"/>
    <property type="match status" value="1"/>
</dbReference>
<keyword evidence="5" id="KW-1185">Reference proteome</keyword>
<dbReference type="GO" id="GO:0071111">
    <property type="term" value="F:cyclic-guanylate-specific phosphodiesterase activity"/>
    <property type="evidence" value="ECO:0007669"/>
    <property type="project" value="UniProtKB-EC"/>
</dbReference>
<feature type="transmembrane region" description="Helical" evidence="1">
    <location>
        <begin position="42"/>
        <end position="62"/>
    </location>
</feature>
<dbReference type="InterPro" id="IPR000160">
    <property type="entry name" value="GGDEF_dom"/>
</dbReference>
<dbReference type="CDD" id="cd01948">
    <property type="entry name" value="EAL"/>
    <property type="match status" value="1"/>
</dbReference>
<reference evidence="4 5" key="1">
    <citation type="submission" date="2024-01" db="EMBL/GenBank/DDBJ databases">
        <title>Seven novel Bacillus-like species.</title>
        <authorList>
            <person name="Liu G."/>
        </authorList>
    </citation>
    <scope>NUCLEOTIDE SEQUENCE [LARGE SCALE GENOMIC DNA]</scope>
    <source>
        <strain evidence="4 5">FJAT-51614</strain>
    </source>
</reference>
<comment type="caution">
    <text evidence="4">The sequence shown here is derived from an EMBL/GenBank/DDBJ whole genome shotgun (WGS) entry which is preliminary data.</text>
</comment>
<dbReference type="SUPFAM" id="SSF141868">
    <property type="entry name" value="EAL domain-like"/>
    <property type="match status" value="1"/>
</dbReference>
<evidence type="ECO:0000259" key="2">
    <source>
        <dbReference type="PROSITE" id="PS50883"/>
    </source>
</evidence>
<dbReference type="PROSITE" id="PS50887">
    <property type="entry name" value="GGDEF"/>
    <property type="match status" value="1"/>
</dbReference>
<dbReference type="CDD" id="cd01949">
    <property type="entry name" value="GGDEF"/>
    <property type="match status" value="1"/>
</dbReference>
<feature type="domain" description="GGDEF" evidence="3">
    <location>
        <begin position="102"/>
        <end position="236"/>
    </location>
</feature>
<dbReference type="InterPro" id="IPR029787">
    <property type="entry name" value="Nucleotide_cyclase"/>
</dbReference>
<keyword evidence="1" id="KW-1133">Transmembrane helix</keyword>